<dbReference type="Pfam" id="PF14206">
    <property type="entry name" value="Cys_rich_CPCC"/>
    <property type="match status" value="1"/>
</dbReference>
<organism evidence="2 3">
    <name type="scientific">Crossiella equi</name>
    <dbReference type="NCBI Taxonomy" id="130796"/>
    <lineage>
        <taxon>Bacteria</taxon>
        <taxon>Bacillati</taxon>
        <taxon>Actinomycetota</taxon>
        <taxon>Actinomycetes</taxon>
        <taxon>Pseudonocardiales</taxon>
        <taxon>Pseudonocardiaceae</taxon>
        <taxon>Crossiella</taxon>
    </lineage>
</organism>
<dbReference type="InterPro" id="IPR025983">
    <property type="entry name" value="Cys_rich_CPCC"/>
</dbReference>
<keyword evidence="3" id="KW-1185">Reference proteome</keyword>
<evidence type="ECO:0000313" key="2">
    <source>
        <dbReference type="EMBL" id="MBP2478604.1"/>
    </source>
</evidence>
<name>A0ABS5APV5_9PSEU</name>
<protein>
    <recommendedName>
        <fullName evidence="1">Cysteine-rich CPCC domain-containing protein</fullName>
    </recommendedName>
</protein>
<gene>
    <name evidence="2" type="ORF">JOF53_007476</name>
</gene>
<accession>A0ABS5APV5</accession>
<reference evidence="2 3" key="1">
    <citation type="submission" date="2021-03" db="EMBL/GenBank/DDBJ databases">
        <title>Sequencing the genomes of 1000 actinobacteria strains.</title>
        <authorList>
            <person name="Klenk H.-P."/>
        </authorList>
    </citation>
    <scope>NUCLEOTIDE SEQUENCE [LARGE SCALE GENOMIC DNA]</scope>
    <source>
        <strain evidence="2 3">DSM 44580</strain>
    </source>
</reference>
<evidence type="ECO:0000313" key="3">
    <source>
        <dbReference type="Proteomes" id="UP001519363"/>
    </source>
</evidence>
<dbReference type="EMBL" id="JAGIOO010000001">
    <property type="protein sequence ID" value="MBP2478604.1"/>
    <property type="molecule type" value="Genomic_DNA"/>
</dbReference>
<sequence>MSFYPCPCCGHLVHEAPPGSFQICPVCGWEDDLVQLRWPGVSGANRYSLIKAQQAYQESGVVDPEFTPNARSFDQSWPLEPGFRMITPEFDNFEPEGVMDAEWPEDRTRLYWWRPFFWRRPGKDADLES</sequence>
<feature type="domain" description="Cysteine-rich CPCC" evidence="1">
    <location>
        <begin position="4"/>
        <end position="74"/>
    </location>
</feature>
<proteinExistence type="predicted"/>
<evidence type="ECO:0000259" key="1">
    <source>
        <dbReference type="Pfam" id="PF14206"/>
    </source>
</evidence>
<comment type="caution">
    <text evidence="2">The sequence shown here is derived from an EMBL/GenBank/DDBJ whole genome shotgun (WGS) entry which is preliminary data.</text>
</comment>
<dbReference type="Proteomes" id="UP001519363">
    <property type="component" value="Unassembled WGS sequence"/>
</dbReference>
<dbReference type="RefSeq" id="WP_086786477.1">
    <property type="nucleotide sequence ID" value="NZ_JAGIOO010000001.1"/>
</dbReference>